<feature type="transmembrane region" description="Helical" evidence="8">
    <location>
        <begin position="12"/>
        <end position="30"/>
    </location>
</feature>
<comment type="subcellular location">
    <subcellularLocation>
        <location evidence="1">Cell inner membrane</location>
        <topology evidence="1">Multi-pass membrane protein</topology>
    </subcellularLocation>
    <subcellularLocation>
        <location evidence="8">Cell membrane</location>
        <topology evidence="8">Multi-pass membrane protein</topology>
    </subcellularLocation>
</comment>
<keyword evidence="2 8" id="KW-0813">Transport</keyword>
<evidence type="ECO:0000256" key="8">
    <source>
        <dbReference type="RuleBase" id="RU363032"/>
    </source>
</evidence>
<dbReference type="SUPFAM" id="SSF161098">
    <property type="entry name" value="MetI-like"/>
    <property type="match status" value="2"/>
</dbReference>
<evidence type="ECO:0000313" key="11">
    <source>
        <dbReference type="Proteomes" id="UP000199608"/>
    </source>
</evidence>
<evidence type="ECO:0000256" key="6">
    <source>
        <dbReference type="ARBA" id="ARBA00022989"/>
    </source>
</evidence>
<evidence type="ECO:0000256" key="4">
    <source>
        <dbReference type="ARBA" id="ARBA00022519"/>
    </source>
</evidence>
<dbReference type="EMBL" id="FNLL01000009">
    <property type="protein sequence ID" value="SDU45144.1"/>
    <property type="molecule type" value="Genomic_DNA"/>
</dbReference>
<dbReference type="GO" id="GO:0005886">
    <property type="term" value="C:plasma membrane"/>
    <property type="evidence" value="ECO:0007669"/>
    <property type="project" value="UniProtKB-SubCell"/>
</dbReference>
<keyword evidence="6 8" id="KW-1133">Transmembrane helix</keyword>
<name>A0A1H2IM13_9BACT</name>
<evidence type="ECO:0000259" key="9">
    <source>
        <dbReference type="PROSITE" id="PS50928"/>
    </source>
</evidence>
<dbReference type="PANTHER" id="PTHR43357:SF4">
    <property type="entry name" value="INNER MEMBRANE ABC TRANSPORTER PERMEASE PROTEIN YDCV"/>
    <property type="match status" value="1"/>
</dbReference>
<keyword evidence="7 8" id="KW-0472">Membrane</keyword>
<evidence type="ECO:0000256" key="5">
    <source>
        <dbReference type="ARBA" id="ARBA00022692"/>
    </source>
</evidence>
<keyword evidence="11" id="KW-1185">Reference proteome</keyword>
<keyword evidence="5 8" id="KW-0812">Transmembrane</keyword>
<proteinExistence type="inferred from homology"/>
<dbReference type="AlphaFoldDB" id="A0A1H2IM13"/>
<organism evidence="10 11">
    <name type="scientific">Desulfobacula phenolica</name>
    <dbReference type="NCBI Taxonomy" id="90732"/>
    <lineage>
        <taxon>Bacteria</taxon>
        <taxon>Pseudomonadati</taxon>
        <taxon>Thermodesulfobacteriota</taxon>
        <taxon>Desulfobacteria</taxon>
        <taxon>Desulfobacterales</taxon>
        <taxon>Desulfobacteraceae</taxon>
        <taxon>Desulfobacula</taxon>
    </lineage>
</organism>
<feature type="transmembrane region" description="Helical" evidence="8">
    <location>
        <begin position="421"/>
        <end position="440"/>
    </location>
</feature>
<feature type="domain" description="ABC transmembrane type-1" evidence="9">
    <location>
        <begin position="64"/>
        <end position="268"/>
    </location>
</feature>
<accession>A0A1H2IM13</accession>
<protein>
    <submittedName>
        <fullName evidence="10">Iron(III) transport system permease protein</fullName>
    </submittedName>
</protein>
<sequence>MRFIQRKKSMIPGMLCIAALLWVLTGYILYPALKTVELSLTAKGVFSFSHYLKIFAADTSLNAIKNSIVLGGLSVVVCGVIGTALAFFVHYFEFPYKRIVDKLLLLPVMLPGLIIVFSFVQLYGESGLITKTVELILGLERPLWNFSGLKGILFVHAYTQYVYFYISVSIAIKHIDYSVVESARNLGASKLKVLTSVIFPFITPALIASSVITFMSGIGSFTAPSIIGGRYRVLTTQILLSKANNYMAVAAAQAVILTVISLFFFVVFRWYEKTKQFNVSVKSVLISPVKIENRFLKGLMLLVFGCLILTILLPVASIVGLSFVKSGKWMVSIYPREFCFENYKDILTRARAFAPFFDSILMALLASFVCLVIAVPSSYLIVKTKLKVKWIVEILTLLPWTMPASAIAINMINAYNQPNLFAFNAVLVGTYLLLPLGYVIRSIPIMVKTANISFQNLNNTYIEASKSLGASSFQTFAKIIVPIISPGLLAGFLLVFIRSIGEYTVSVFLYTASNKPVSIAMVNAIFEYNIGLAMAYGSLLIVVTAVLSLVISRLSATVL</sequence>
<dbReference type="InterPro" id="IPR035906">
    <property type="entry name" value="MetI-like_sf"/>
</dbReference>
<evidence type="ECO:0000256" key="3">
    <source>
        <dbReference type="ARBA" id="ARBA00022475"/>
    </source>
</evidence>
<feature type="transmembrane region" description="Helical" evidence="8">
    <location>
        <begin position="151"/>
        <end position="172"/>
    </location>
</feature>
<feature type="transmembrane region" description="Helical" evidence="8">
    <location>
        <begin position="360"/>
        <end position="382"/>
    </location>
</feature>
<evidence type="ECO:0000256" key="1">
    <source>
        <dbReference type="ARBA" id="ARBA00004429"/>
    </source>
</evidence>
<feature type="transmembrane region" description="Helical" evidence="8">
    <location>
        <begin position="299"/>
        <end position="324"/>
    </location>
</feature>
<comment type="similarity">
    <text evidence="8">Belongs to the binding-protein-dependent transport system permease family.</text>
</comment>
<feature type="transmembrane region" description="Helical" evidence="8">
    <location>
        <begin position="103"/>
        <end position="123"/>
    </location>
</feature>
<dbReference type="InterPro" id="IPR000515">
    <property type="entry name" value="MetI-like"/>
</dbReference>
<reference evidence="11" key="1">
    <citation type="submission" date="2016-10" db="EMBL/GenBank/DDBJ databases">
        <authorList>
            <person name="Varghese N."/>
            <person name="Submissions S."/>
        </authorList>
    </citation>
    <scope>NUCLEOTIDE SEQUENCE [LARGE SCALE GENOMIC DNA]</scope>
    <source>
        <strain evidence="11">DSM 3384</strain>
    </source>
</reference>
<feature type="domain" description="ABC transmembrane type-1" evidence="9">
    <location>
        <begin position="356"/>
        <end position="551"/>
    </location>
</feature>
<dbReference type="GO" id="GO:0055085">
    <property type="term" value="P:transmembrane transport"/>
    <property type="evidence" value="ECO:0007669"/>
    <property type="project" value="InterPro"/>
</dbReference>
<evidence type="ECO:0000256" key="7">
    <source>
        <dbReference type="ARBA" id="ARBA00023136"/>
    </source>
</evidence>
<dbReference type="Gene3D" id="1.10.3720.10">
    <property type="entry name" value="MetI-like"/>
    <property type="match status" value="2"/>
</dbReference>
<keyword evidence="4" id="KW-0997">Cell inner membrane</keyword>
<evidence type="ECO:0000256" key="2">
    <source>
        <dbReference type="ARBA" id="ARBA00022448"/>
    </source>
</evidence>
<evidence type="ECO:0000313" key="10">
    <source>
        <dbReference type="EMBL" id="SDU45144.1"/>
    </source>
</evidence>
<feature type="transmembrane region" description="Helical" evidence="8">
    <location>
        <begin position="246"/>
        <end position="268"/>
    </location>
</feature>
<feature type="transmembrane region" description="Helical" evidence="8">
    <location>
        <begin position="476"/>
        <end position="497"/>
    </location>
</feature>
<feature type="transmembrane region" description="Helical" evidence="8">
    <location>
        <begin position="68"/>
        <end position="91"/>
    </location>
</feature>
<dbReference type="Pfam" id="PF00528">
    <property type="entry name" value="BPD_transp_1"/>
    <property type="match status" value="2"/>
</dbReference>
<dbReference type="PANTHER" id="PTHR43357">
    <property type="entry name" value="INNER MEMBRANE ABC TRANSPORTER PERMEASE PROTEIN YDCV"/>
    <property type="match status" value="1"/>
</dbReference>
<gene>
    <name evidence="10" type="ORF">SAMN04487931_1095</name>
</gene>
<dbReference type="CDD" id="cd06261">
    <property type="entry name" value="TM_PBP2"/>
    <property type="match status" value="2"/>
</dbReference>
<feature type="transmembrane region" description="Helical" evidence="8">
    <location>
        <begin position="530"/>
        <end position="551"/>
    </location>
</feature>
<feature type="transmembrane region" description="Helical" evidence="8">
    <location>
        <begin position="394"/>
        <end position="415"/>
    </location>
</feature>
<feature type="transmembrane region" description="Helical" evidence="8">
    <location>
        <begin position="193"/>
        <end position="226"/>
    </location>
</feature>
<keyword evidence="3" id="KW-1003">Cell membrane</keyword>
<dbReference type="Proteomes" id="UP000199608">
    <property type="component" value="Unassembled WGS sequence"/>
</dbReference>
<dbReference type="PROSITE" id="PS50928">
    <property type="entry name" value="ABC_TM1"/>
    <property type="match status" value="2"/>
</dbReference>